<accession>A0AAV4NF55</accession>
<proteinExistence type="predicted"/>
<protein>
    <submittedName>
        <fullName evidence="1">Uncharacterized protein</fullName>
    </submittedName>
</protein>
<evidence type="ECO:0000313" key="1">
    <source>
        <dbReference type="EMBL" id="GIX83123.1"/>
    </source>
</evidence>
<evidence type="ECO:0000313" key="2">
    <source>
        <dbReference type="Proteomes" id="UP001054945"/>
    </source>
</evidence>
<sequence>MAVNWMTKVHGEPSGVIYQDPEELKDHHIFRGEKYKGRNNNSRVKDIYFEIDRRRQNLIPLSPNYLLFSQVHKIGSLSRNWLG</sequence>
<dbReference type="EMBL" id="BPLR01003294">
    <property type="protein sequence ID" value="GIX83123.1"/>
    <property type="molecule type" value="Genomic_DNA"/>
</dbReference>
<reference evidence="1 2" key="1">
    <citation type="submission" date="2021-06" db="EMBL/GenBank/DDBJ databases">
        <title>Caerostris extrusa draft genome.</title>
        <authorList>
            <person name="Kono N."/>
            <person name="Arakawa K."/>
        </authorList>
    </citation>
    <scope>NUCLEOTIDE SEQUENCE [LARGE SCALE GENOMIC DNA]</scope>
</reference>
<comment type="caution">
    <text evidence="1">The sequence shown here is derived from an EMBL/GenBank/DDBJ whole genome shotgun (WGS) entry which is preliminary data.</text>
</comment>
<dbReference type="Proteomes" id="UP001054945">
    <property type="component" value="Unassembled WGS sequence"/>
</dbReference>
<organism evidence="1 2">
    <name type="scientific">Caerostris extrusa</name>
    <name type="common">Bark spider</name>
    <name type="synonym">Caerostris bankana</name>
    <dbReference type="NCBI Taxonomy" id="172846"/>
    <lineage>
        <taxon>Eukaryota</taxon>
        <taxon>Metazoa</taxon>
        <taxon>Ecdysozoa</taxon>
        <taxon>Arthropoda</taxon>
        <taxon>Chelicerata</taxon>
        <taxon>Arachnida</taxon>
        <taxon>Araneae</taxon>
        <taxon>Araneomorphae</taxon>
        <taxon>Entelegynae</taxon>
        <taxon>Araneoidea</taxon>
        <taxon>Araneidae</taxon>
        <taxon>Caerostris</taxon>
    </lineage>
</organism>
<keyword evidence="2" id="KW-1185">Reference proteome</keyword>
<gene>
    <name evidence="1" type="ORF">CEXT_25201</name>
</gene>
<dbReference type="AlphaFoldDB" id="A0AAV4NF55"/>
<name>A0AAV4NF55_CAEEX</name>